<proteinExistence type="predicted"/>
<evidence type="ECO:0000313" key="2">
    <source>
        <dbReference type="EMBL" id="KPQ43754.1"/>
    </source>
</evidence>
<keyword evidence="1" id="KW-1133">Transmembrane helix</keyword>
<accession>A0A0N8KR25</accession>
<keyword evidence="1" id="KW-0812">Transmembrane</keyword>
<dbReference type="Proteomes" id="UP000050360">
    <property type="component" value="Unassembled WGS sequence"/>
</dbReference>
<name>A0A0N8KR25_9EURY</name>
<reference evidence="2 3" key="1">
    <citation type="submission" date="2015-09" db="EMBL/GenBank/DDBJ databases">
        <title>A metagenomics-based metabolic model of nitrate-dependent anaerobic oxidation of methane by Methanoperedens-like archaea.</title>
        <authorList>
            <person name="Arshad A."/>
            <person name="Speth D.R."/>
            <person name="De Graaf R.M."/>
            <person name="Op Den Camp H.J."/>
            <person name="Jetten M.S."/>
            <person name="Welte C.U."/>
        </authorList>
    </citation>
    <scope>NUCLEOTIDE SEQUENCE [LARGE SCALE GENOMIC DNA]</scope>
</reference>
<gene>
    <name evidence="2" type="ORF">MPEBLZ_01628</name>
</gene>
<evidence type="ECO:0000313" key="3">
    <source>
        <dbReference type="Proteomes" id="UP000050360"/>
    </source>
</evidence>
<feature type="transmembrane region" description="Helical" evidence="1">
    <location>
        <begin position="20"/>
        <end position="42"/>
    </location>
</feature>
<sequence length="95" mass="10492">MEEKGSISLETVFDSLLRMGLVMQLVVLTVSIMLTILLYFIYNIGFGAVLSKIGLAAGPRAMAAAFLGESALVNETRIVNETQNWIQNDVMKWKP</sequence>
<protein>
    <submittedName>
        <fullName evidence="2">Uncharacterized protein</fullName>
    </submittedName>
</protein>
<keyword evidence="1" id="KW-0472">Membrane</keyword>
<comment type="caution">
    <text evidence="2">The sequence shown here is derived from an EMBL/GenBank/DDBJ whole genome shotgun (WGS) entry which is preliminary data.</text>
</comment>
<evidence type="ECO:0000256" key="1">
    <source>
        <dbReference type="SAM" id="Phobius"/>
    </source>
</evidence>
<organism evidence="2 3">
    <name type="scientific">Candidatus Methanoperedens nitratireducens</name>
    <dbReference type="NCBI Taxonomy" id="1392998"/>
    <lineage>
        <taxon>Archaea</taxon>
        <taxon>Methanobacteriati</taxon>
        <taxon>Methanobacteriota</taxon>
        <taxon>Stenosarchaea group</taxon>
        <taxon>Methanomicrobia</taxon>
        <taxon>Methanosarcinales</taxon>
        <taxon>ANME-2 cluster</taxon>
        <taxon>Candidatus Methanoperedentaceae</taxon>
        <taxon>Candidatus Methanoperedens</taxon>
    </lineage>
</organism>
<dbReference type="AlphaFoldDB" id="A0A0N8KR25"/>
<dbReference type="EMBL" id="LKCM01000128">
    <property type="protein sequence ID" value="KPQ43754.1"/>
    <property type="molecule type" value="Genomic_DNA"/>
</dbReference>